<feature type="active site" description="Proton acceptor" evidence="13 14">
    <location>
        <position position="183"/>
    </location>
</feature>
<feature type="binding site" evidence="13">
    <location>
        <position position="129"/>
    </location>
    <ligand>
        <name>sn-glycerol 3-phosphate</name>
        <dbReference type="ChEBI" id="CHEBI:57597"/>
    </ligand>
</feature>
<dbReference type="Pfam" id="PF01210">
    <property type="entry name" value="NAD_Gly3P_dh_N"/>
    <property type="match status" value="1"/>
</dbReference>
<sequence>MEFFILGGGRWGTALGVHLARRGHSVLIYDVNEEAVRRINEGLHPYLRDFELPRGISATSELGEAEAFREVICALPTQAVREVFSRLKLRGARVISASKGLEIHTFRRVTEIIKETQEDVEVFALSGPSFAEEVSKGLPTAVVLAYEGSADSARELQRELNAENFRIYLNDDIAGVELGGALKNVIAIACGISDGLGFGYNARAALITRGLVEMTRIGVRLGARRETFFGLSGVGDLILTATSDLSRNRTFGFLLGQGCSPEEALGRIGQVVEGAKTVVALAELTEKMNIYAPITSAVYRVVVKGEDLKEVLREMLLRSPREEFLL</sequence>
<comment type="caution">
    <text evidence="20">The sequence shown here is derived from an EMBL/GenBank/DDBJ whole genome shotgun (WGS) entry which is preliminary data.</text>
</comment>
<dbReference type="PIRSF" id="PIRSF000114">
    <property type="entry name" value="Glycerol-3-P_dh"/>
    <property type="match status" value="1"/>
</dbReference>
<keyword evidence="3 13" id="KW-0521">NADP</keyword>
<evidence type="ECO:0000256" key="11">
    <source>
        <dbReference type="ARBA" id="ARBA00069372"/>
    </source>
</evidence>
<dbReference type="InterPro" id="IPR008927">
    <property type="entry name" value="6-PGluconate_DH-like_C_sf"/>
</dbReference>
<keyword evidence="2 13" id="KW-0444">Lipid biosynthesis</keyword>
<evidence type="ECO:0000256" key="5">
    <source>
        <dbReference type="ARBA" id="ARBA00023027"/>
    </source>
</evidence>
<feature type="binding site" evidence="13">
    <location>
        <position position="99"/>
    </location>
    <ligand>
        <name>NADPH</name>
        <dbReference type="ChEBI" id="CHEBI:57783"/>
    </ligand>
</feature>
<dbReference type="Gene3D" id="1.10.1040.10">
    <property type="entry name" value="N-(1-d-carboxylethyl)-l-norvaline Dehydrogenase, domain 2"/>
    <property type="match status" value="1"/>
</dbReference>
<dbReference type="NCBIfam" id="NF000942">
    <property type="entry name" value="PRK00094.1-4"/>
    <property type="match status" value="1"/>
</dbReference>
<dbReference type="FunFam" id="1.10.1040.10:FF:000001">
    <property type="entry name" value="Glycerol-3-phosphate dehydrogenase [NAD(P)+]"/>
    <property type="match status" value="1"/>
</dbReference>
<feature type="binding site" evidence="13">
    <location>
        <position position="236"/>
    </location>
    <ligand>
        <name>sn-glycerol 3-phosphate</name>
        <dbReference type="ChEBI" id="CHEBI:57597"/>
    </ligand>
</feature>
<dbReference type="InterPro" id="IPR036291">
    <property type="entry name" value="NAD(P)-bd_dom_sf"/>
</dbReference>
<feature type="binding site" evidence="13">
    <location>
        <position position="247"/>
    </location>
    <ligand>
        <name>sn-glycerol 3-phosphate</name>
        <dbReference type="ChEBI" id="CHEBI:57597"/>
    </ligand>
</feature>
<evidence type="ECO:0000256" key="16">
    <source>
        <dbReference type="PIRSR" id="PIRSR000114-3"/>
    </source>
</evidence>
<organism evidence="20">
    <name type="scientific">Aquifex aeolicus</name>
    <dbReference type="NCBI Taxonomy" id="63363"/>
    <lineage>
        <taxon>Bacteria</taxon>
        <taxon>Pseudomonadati</taxon>
        <taxon>Aquificota</taxon>
        <taxon>Aquificia</taxon>
        <taxon>Aquificales</taxon>
        <taxon>Aquificaceae</taxon>
        <taxon>Aquifex</taxon>
    </lineage>
</organism>
<comment type="catalytic activity">
    <reaction evidence="9">
        <text>sn-glycerol 3-phosphate + NADP(+) = dihydroxyacetone phosphate + NADPH + H(+)</text>
        <dbReference type="Rhea" id="RHEA:11096"/>
        <dbReference type="ChEBI" id="CHEBI:15378"/>
        <dbReference type="ChEBI" id="CHEBI:57597"/>
        <dbReference type="ChEBI" id="CHEBI:57642"/>
        <dbReference type="ChEBI" id="CHEBI:57783"/>
        <dbReference type="ChEBI" id="CHEBI:58349"/>
        <dbReference type="EC" id="1.1.1.94"/>
    </reaction>
    <physiologicalReaction direction="right-to-left" evidence="9">
        <dbReference type="Rhea" id="RHEA:11098"/>
    </physiologicalReaction>
</comment>
<evidence type="ECO:0000256" key="6">
    <source>
        <dbReference type="ARBA" id="ARBA00023098"/>
    </source>
</evidence>
<evidence type="ECO:0000256" key="7">
    <source>
        <dbReference type="ARBA" id="ARBA00023209"/>
    </source>
</evidence>
<comment type="pathway">
    <text evidence="13">Membrane lipid metabolism; glycerophospholipid metabolism.</text>
</comment>
<comment type="function">
    <text evidence="13">Catalyzes the reduction of the glycolytic intermediate dihydroxyacetone phosphate (DHAP) to sn-glycerol 3-phosphate (G3P), the key precursor for phospholipid synthesis.</text>
</comment>
<dbReference type="InterPro" id="IPR013328">
    <property type="entry name" value="6PGD_dom2"/>
</dbReference>
<feature type="binding site" evidence="13">
    <location>
        <position position="248"/>
    </location>
    <ligand>
        <name>sn-glycerol 3-phosphate</name>
        <dbReference type="ChEBI" id="CHEBI:57597"/>
    </ligand>
</feature>
<dbReference type="FunFam" id="3.40.50.720:FF:000019">
    <property type="entry name" value="Glycerol-3-phosphate dehydrogenase [NAD(P)+]"/>
    <property type="match status" value="1"/>
</dbReference>
<evidence type="ECO:0000256" key="9">
    <source>
        <dbReference type="ARBA" id="ARBA00052716"/>
    </source>
</evidence>
<dbReference type="GO" id="GO:0047952">
    <property type="term" value="F:glycerol-3-phosphate dehydrogenase [NAD(P)+] activity"/>
    <property type="evidence" value="ECO:0007669"/>
    <property type="project" value="UniProtKB-UniRule"/>
</dbReference>
<protein>
    <recommendedName>
        <fullName evidence="11 13">Glycerol-3-phosphate dehydrogenase [NAD(P)+]</fullName>
        <ecNumber evidence="10 13">1.1.1.94</ecNumber>
    </recommendedName>
    <alternativeName>
        <fullName evidence="13">NAD(P)(+)-dependent glycerol-3-phosphate dehydrogenase</fullName>
    </alternativeName>
    <alternativeName>
        <fullName evidence="12 13">NAD(P)H-dependent dihydroxyacetone-phosphate reductase</fullName>
    </alternativeName>
</protein>
<dbReference type="EMBL" id="DRNB01000322">
    <property type="protein sequence ID" value="HHJ64944.1"/>
    <property type="molecule type" value="Genomic_DNA"/>
</dbReference>
<comment type="caution">
    <text evidence="13">Lacks conserved residue(s) required for the propagation of feature annotation.</text>
</comment>
<dbReference type="GO" id="GO:0005829">
    <property type="term" value="C:cytosol"/>
    <property type="evidence" value="ECO:0007669"/>
    <property type="project" value="TreeGrafter"/>
</dbReference>
<feature type="binding site" evidence="13">
    <location>
        <position position="273"/>
    </location>
    <ligand>
        <name>NADPH</name>
        <dbReference type="ChEBI" id="CHEBI:57783"/>
    </ligand>
</feature>
<feature type="binding site" evidence="13">
    <location>
        <position position="247"/>
    </location>
    <ligand>
        <name>NADPH</name>
        <dbReference type="ChEBI" id="CHEBI:57783"/>
    </ligand>
</feature>
<dbReference type="SUPFAM" id="SSF51735">
    <property type="entry name" value="NAD(P)-binding Rossmann-fold domains"/>
    <property type="match status" value="1"/>
</dbReference>
<feature type="binding site" evidence="13">
    <location>
        <position position="246"/>
    </location>
    <ligand>
        <name>sn-glycerol 3-phosphate</name>
        <dbReference type="ChEBI" id="CHEBI:57597"/>
    </ligand>
</feature>
<dbReference type="GO" id="GO:0005975">
    <property type="term" value="P:carbohydrate metabolic process"/>
    <property type="evidence" value="ECO:0007669"/>
    <property type="project" value="InterPro"/>
</dbReference>
<name>A0A7C5L3Q0_AQUAO</name>
<feature type="binding site" evidence="15">
    <location>
        <position position="99"/>
    </location>
    <ligand>
        <name>substrate</name>
    </ligand>
</feature>
<evidence type="ECO:0000256" key="15">
    <source>
        <dbReference type="PIRSR" id="PIRSR000114-2"/>
    </source>
</evidence>
<dbReference type="AlphaFoldDB" id="A0A7C5L3Q0"/>
<evidence type="ECO:0000256" key="1">
    <source>
        <dbReference type="ARBA" id="ARBA00011009"/>
    </source>
</evidence>
<reference evidence="20" key="1">
    <citation type="journal article" date="2020" name="mSystems">
        <title>Genome- and Community-Level Interaction Insights into Carbon Utilization and Element Cycling Functions of Hydrothermarchaeota in Hydrothermal Sediment.</title>
        <authorList>
            <person name="Zhou Z."/>
            <person name="Liu Y."/>
            <person name="Xu W."/>
            <person name="Pan J."/>
            <person name="Luo Z.H."/>
            <person name="Li M."/>
        </authorList>
    </citation>
    <scope>NUCLEOTIDE SEQUENCE [LARGE SCALE GENOMIC DNA]</scope>
    <source>
        <strain evidence="20">HyVt-501</strain>
    </source>
</reference>
<keyword evidence="5 13" id="KW-0520">NAD</keyword>
<feature type="binding site" evidence="16">
    <location>
        <position position="131"/>
    </location>
    <ligand>
        <name>NAD(+)</name>
        <dbReference type="ChEBI" id="CHEBI:57540"/>
    </ligand>
</feature>
<dbReference type="PANTHER" id="PTHR11728">
    <property type="entry name" value="GLYCEROL-3-PHOSPHATE DEHYDROGENASE"/>
    <property type="match status" value="1"/>
</dbReference>
<feature type="binding site" evidence="13">
    <location>
        <position position="46"/>
    </location>
    <ligand>
        <name>NADPH</name>
        <dbReference type="ChEBI" id="CHEBI:57783"/>
    </ligand>
</feature>
<feature type="binding site" evidence="16">
    <location>
        <position position="247"/>
    </location>
    <ligand>
        <name>NAD(+)</name>
        <dbReference type="ChEBI" id="CHEBI:57540"/>
    </ligand>
</feature>
<evidence type="ECO:0000256" key="8">
    <source>
        <dbReference type="ARBA" id="ARBA00023264"/>
    </source>
</evidence>
<dbReference type="PRINTS" id="PR00077">
    <property type="entry name" value="GPDHDRGNASE"/>
</dbReference>
<dbReference type="GO" id="GO:0008654">
    <property type="term" value="P:phospholipid biosynthetic process"/>
    <property type="evidence" value="ECO:0007669"/>
    <property type="project" value="UniProtKB-KW"/>
</dbReference>
<comment type="catalytic activity">
    <reaction evidence="13">
        <text>sn-glycerol 3-phosphate + NAD(+) = dihydroxyacetone phosphate + NADH + H(+)</text>
        <dbReference type="Rhea" id="RHEA:11092"/>
        <dbReference type="ChEBI" id="CHEBI:15378"/>
        <dbReference type="ChEBI" id="CHEBI:57540"/>
        <dbReference type="ChEBI" id="CHEBI:57597"/>
        <dbReference type="ChEBI" id="CHEBI:57642"/>
        <dbReference type="ChEBI" id="CHEBI:57945"/>
        <dbReference type="EC" id="1.1.1.94"/>
    </reaction>
</comment>
<evidence type="ECO:0000256" key="14">
    <source>
        <dbReference type="PIRSR" id="PIRSR000114-1"/>
    </source>
</evidence>
<keyword evidence="4 13" id="KW-0560">Oxidoreductase</keyword>
<dbReference type="GO" id="GO:0051287">
    <property type="term" value="F:NAD binding"/>
    <property type="evidence" value="ECO:0007669"/>
    <property type="project" value="InterPro"/>
</dbReference>
<dbReference type="PANTHER" id="PTHR11728:SF1">
    <property type="entry name" value="GLYCEROL-3-PHOSPHATE DEHYDROGENASE [NAD(+)] 2, CHLOROPLASTIC"/>
    <property type="match status" value="1"/>
</dbReference>
<evidence type="ECO:0000256" key="2">
    <source>
        <dbReference type="ARBA" id="ARBA00022516"/>
    </source>
</evidence>
<evidence type="ECO:0000256" key="17">
    <source>
        <dbReference type="RuleBase" id="RU000437"/>
    </source>
</evidence>
<keyword evidence="13" id="KW-0547">Nucleotide-binding</keyword>
<feature type="binding site" evidence="13">
    <location>
        <position position="131"/>
    </location>
    <ligand>
        <name>NADPH</name>
        <dbReference type="ChEBI" id="CHEBI:57783"/>
    </ligand>
</feature>
<keyword evidence="7 13" id="KW-0594">Phospholipid biosynthesis</keyword>
<proteinExistence type="inferred from homology"/>
<evidence type="ECO:0000256" key="4">
    <source>
        <dbReference type="ARBA" id="ARBA00023002"/>
    </source>
</evidence>
<evidence type="ECO:0000259" key="18">
    <source>
        <dbReference type="Pfam" id="PF01210"/>
    </source>
</evidence>
<dbReference type="HAMAP" id="MF_00394">
    <property type="entry name" value="NAD_Glyc3P_dehydrog"/>
    <property type="match status" value="1"/>
</dbReference>
<dbReference type="NCBIfam" id="NF000940">
    <property type="entry name" value="PRK00094.1-2"/>
    <property type="match status" value="1"/>
</dbReference>
<comment type="similarity">
    <text evidence="1 13 17">Belongs to the NAD-dependent glycerol-3-phosphate dehydrogenase family.</text>
</comment>
<feature type="binding site" evidence="13">
    <location>
        <position position="99"/>
    </location>
    <ligand>
        <name>sn-glycerol 3-phosphate</name>
        <dbReference type="ChEBI" id="CHEBI:57597"/>
    </ligand>
</feature>
<dbReference type="PROSITE" id="PS00957">
    <property type="entry name" value="NAD_G3PDH"/>
    <property type="match status" value="1"/>
</dbReference>
<evidence type="ECO:0000256" key="13">
    <source>
        <dbReference type="HAMAP-Rule" id="MF_00394"/>
    </source>
</evidence>
<dbReference type="UniPathway" id="UPA00940"/>
<dbReference type="InterPro" id="IPR006109">
    <property type="entry name" value="G3P_DH_NAD-dep_C"/>
</dbReference>
<dbReference type="InterPro" id="IPR011128">
    <property type="entry name" value="G3P_DH_NAD-dep_N"/>
</dbReference>
<dbReference type="SUPFAM" id="SSF48179">
    <property type="entry name" value="6-phosphogluconate dehydrogenase C-terminal domain-like"/>
    <property type="match status" value="1"/>
</dbReference>
<feature type="domain" description="Glycerol-3-phosphate dehydrogenase NAD-dependent N-terminal" evidence="18">
    <location>
        <begin position="5"/>
        <end position="147"/>
    </location>
</feature>
<comment type="subcellular location">
    <subcellularLocation>
        <location evidence="13">Cytoplasm</location>
    </subcellularLocation>
</comment>
<dbReference type="EC" id="1.1.1.94" evidence="10 13"/>
<gene>
    <name evidence="13" type="primary">gpsA</name>
    <name evidence="20" type="ORF">ENJ61_08575</name>
</gene>
<keyword evidence="6 13" id="KW-0443">Lipid metabolism</keyword>
<dbReference type="Gene3D" id="3.40.50.720">
    <property type="entry name" value="NAD(P)-binding Rossmann-like Domain"/>
    <property type="match status" value="1"/>
</dbReference>
<evidence type="ECO:0000259" key="19">
    <source>
        <dbReference type="Pfam" id="PF07479"/>
    </source>
</evidence>
<dbReference type="GO" id="GO:0046167">
    <property type="term" value="P:glycerol-3-phosphate biosynthetic process"/>
    <property type="evidence" value="ECO:0007669"/>
    <property type="project" value="UniProtKB-UniRule"/>
</dbReference>
<feature type="binding site" evidence="15">
    <location>
        <begin position="247"/>
        <end position="248"/>
    </location>
    <ligand>
        <name>substrate</name>
    </ligand>
</feature>
<evidence type="ECO:0000256" key="3">
    <source>
        <dbReference type="ARBA" id="ARBA00022857"/>
    </source>
</evidence>
<dbReference type="GO" id="GO:0006650">
    <property type="term" value="P:glycerophospholipid metabolic process"/>
    <property type="evidence" value="ECO:0007669"/>
    <property type="project" value="UniProtKB-UniRule"/>
</dbReference>
<evidence type="ECO:0000256" key="12">
    <source>
        <dbReference type="ARBA" id="ARBA00080511"/>
    </source>
</evidence>
<evidence type="ECO:0000313" key="20">
    <source>
        <dbReference type="EMBL" id="HHJ64944.1"/>
    </source>
</evidence>
<accession>A0A7C5L3Q0</accession>
<dbReference type="GO" id="GO:0046168">
    <property type="term" value="P:glycerol-3-phosphate catabolic process"/>
    <property type="evidence" value="ECO:0007669"/>
    <property type="project" value="InterPro"/>
</dbReference>
<feature type="binding site" evidence="13">
    <location>
        <position position="271"/>
    </location>
    <ligand>
        <name>NADPH</name>
        <dbReference type="ChEBI" id="CHEBI:57783"/>
    </ligand>
</feature>
<dbReference type="Proteomes" id="UP000885792">
    <property type="component" value="Unassembled WGS sequence"/>
</dbReference>
<feature type="binding site" evidence="13">
    <location>
        <position position="11"/>
    </location>
    <ligand>
        <name>NADPH</name>
        <dbReference type="ChEBI" id="CHEBI:57783"/>
    </ligand>
</feature>
<feature type="binding site" evidence="13">
    <location>
        <position position="127"/>
    </location>
    <ligand>
        <name>sn-glycerol 3-phosphate</name>
        <dbReference type="ChEBI" id="CHEBI:57597"/>
    </ligand>
</feature>
<keyword evidence="8 13" id="KW-1208">Phospholipid metabolism</keyword>
<dbReference type="InterPro" id="IPR006168">
    <property type="entry name" value="G3P_DH_NAD-dep"/>
</dbReference>
<dbReference type="Pfam" id="PF07479">
    <property type="entry name" value="NAD_Gly3P_dh_C"/>
    <property type="match status" value="1"/>
</dbReference>
<evidence type="ECO:0000256" key="10">
    <source>
        <dbReference type="ARBA" id="ARBA00066687"/>
    </source>
</evidence>
<keyword evidence="13" id="KW-0963">Cytoplasm</keyword>
<feature type="binding site" evidence="16">
    <location>
        <begin position="7"/>
        <end position="12"/>
    </location>
    <ligand>
        <name>NAD(+)</name>
        <dbReference type="ChEBI" id="CHEBI:57540"/>
    </ligand>
</feature>
<feature type="binding site" evidence="13">
    <location>
        <position position="183"/>
    </location>
    <ligand>
        <name>sn-glycerol 3-phosphate</name>
        <dbReference type="ChEBI" id="CHEBI:57597"/>
    </ligand>
</feature>
<feature type="domain" description="Glycerol-3-phosphate dehydrogenase NAD-dependent C-terminal" evidence="19">
    <location>
        <begin position="172"/>
        <end position="312"/>
    </location>
</feature>